<evidence type="ECO:0000256" key="4">
    <source>
        <dbReference type="ARBA" id="ARBA00022729"/>
    </source>
</evidence>
<evidence type="ECO:0000256" key="1">
    <source>
        <dbReference type="ARBA" id="ARBA00000448"/>
    </source>
</evidence>
<name>A0A212AF77_9RHOB</name>
<dbReference type="SMART" id="SM01217">
    <property type="entry name" value="Fn3_like"/>
    <property type="match status" value="1"/>
</dbReference>
<dbReference type="SUPFAM" id="SSF51445">
    <property type="entry name" value="(Trans)glycosidases"/>
    <property type="match status" value="1"/>
</dbReference>
<protein>
    <recommendedName>
        <fullName evidence="3">beta-glucosidase</fullName>
        <ecNumber evidence="3">3.2.1.21</ecNumber>
    </recommendedName>
</protein>
<accession>A0A212AF77</accession>
<dbReference type="SUPFAM" id="SSF52279">
    <property type="entry name" value="Beta-D-glucan exohydrolase, C-terminal domain"/>
    <property type="match status" value="1"/>
</dbReference>
<dbReference type="PANTHER" id="PTHR30620">
    <property type="entry name" value="PERIPLASMIC BETA-GLUCOSIDASE-RELATED"/>
    <property type="match status" value="1"/>
</dbReference>
<feature type="domain" description="Fibronectin type III-like" evidence="7">
    <location>
        <begin position="668"/>
        <end position="737"/>
    </location>
</feature>
<comment type="catalytic activity">
    <reaction evidence="1">
        <text>Hydrolysis of terminal, non-reducing beta-D-glucosyl residues with release of beta-D-glucose.</text>
        <dbReference type="EC" id="3.2.1.21"/>
    </reaction>
</comment>
<dbReference type="OrthoDB" id="9781691at2"/>
<dbReference type="Pfam" id="PF14310">
    <property type="entry name" value="Fn3-like"/>
    <property type="match status" value="1"/>
</dbReference>
<dbReference type="Pfam" id="PF01915">
    <property type="entry name" value="Glyco_hydro_3_C"/>
    <property type="match status" value="1"/>
</dbReference>
<keyword evidence="5" id="KW-0378">Hydrolase</keyword>
<evidence type="ECO:0000256" key="5">
    <source>
        <dbReference type="ARBA" id="ARBA00022801"/>
    </source>
</evidence>
<dbReference type="InterPro" id="IPR051915">
    <property type="entry name" value="Cellulose_Degrad_GH3"/>
</dbReference>
<dbReference type="Gene3D" id="3.40.50.1700">
    <property type="entry name" value="Glycoside hydrolase family 3 C-terminal domain"/>
    <property type="match status" value="1"/>
</dbReference>
<dbReference type="InterPro" id="IPR026891">
    <property type="entry name" value="Fn3-like"/>
</dbReference>
<comment type="caution">
    <text evidence="8">The sequence shown here is derived from an EMBL/GenBank/DDBJ whole genome shotgun (WGS) entry which is preliminary data.</text>
</comment>
<keyword evidence="9" id="KW-1185">Reference proteome</keyword>
<dbReference type="InterPro" id="IPR001764">
    <property type="entry name" value="Glyco_hydro_3_N"/>
</dbReference>
<evidence type="ECO:0000313" key="8">
    <source>
        <dbReference type="EMBL" id="OWJ80137.1"/>
    </source>
</evidence>
<proteinExistence type="inferred from homology"/>
<dbReference type="EC" id="3.2.1.21" evidence="3"/>
<dbReference type="NCBIfam" id="NF011678">
    <property type="entry name" value="PRK15098.1"/>
    <property type="match status" value="1"/>
</dbReference>
<dbReference type="EMBL" id="NIPW01000005">
    <property type="protein sequence ID" value="OWJ80137.1"/>
    <property type="molecule type" value="Genomic_DNA"/>
</dbReference>
<comment type="similarity">
    <text evidence="2">Belongs to the glycosyl hydrolase 3 family.</text>
</comment>
<dbReference type="GO" id="GO:0009251">
    <property type="term" value="P:glucan catabolic process"/>
    <property type="evidence" value="ECO:0007669"/>
    <property type="project" value="TreeGrafter"/>
</dbReference>
<dbReference type="PRINTS" id="PR00133">
    <property type="entry name" value="GLHYDRLASE3"/>
</dbReference>
<keyword evidence="4" id="KW-0732">Signal</keyword>
<dbReference type="Gene3D" id="2.60.40.10">
    <property type="entry name" value="Immunoglobulins"/>
    <property type="match status" value="1"/>
</dbReference>
<evidence type="ECO:0000256" key="6">
    <source>
        <dbReference type="ARBA" id="ARBA00023295"/>
    </source>
</evidence>
<dbReference type="AlphaFoldDB" id="A0A212AF77"/>
<dbReference type="InterPro" id="IPR036962">
    <property type="entry name" value="Glyco_hydro_3_N_sf"/>
</dbReference>
<reference evidence="8 9" key="1">
    <citation type="submission" date="2016-12" db="EMBL/GenBank/DDBJ databases">
        <title>Comparison of Traditional DNA-DNA Hybridization with In Silico Genomic Analysis.</title>
        <authorList>
            <person name="Nicholson A.C."/>
            <person name="Humrighouse B.W."/>
            <person name="Graziano J."/>
            <person name="Lasker B."/>
            <person name="Whitney A.M."/>
            <person name="Mcquiston J.R."/>
        </authorList>
    </citation>
    <scope>NUCLEOTIDE SEQUENCE [LARGE SCALE GENOMIC DNA]</scope>
    <source>
        <strain evidence="8 9">H2240</strain>
    </source>
</reference>
<dbReference type="PANTHER" id="PTHR30620:SF16">
    <property type="entry name" value="LYSOSOMAL BETA GLUCOSIDASE"/>
    <property type="match status" value="1"/>
</dbReference>
<dbReference type="Gene3D" id="3.20.20.300">
    <property type="entry name" value="Glycoside hydrolase, family 3, N-terminal domain"/>
    <property type="match status" value="1"/>
</dbReference>
<dbReference type="GO" id="GO:0008422">
    <property type="term" value="F:beta-glucosidase activity"/>
    <property type="evidence" value="ECO:0007669"/>
    <property type="project" value="UniProtKB-EC"/>
</dbReference>
<organism evidence="8 9">
    <name type="scientific">Haematobacter genomosp. 1</name>
    <dbReference type="NCBI Taxonomy" id="366618"/>
    <lineage>
        <taxon>Bacteria</taxon>
        <taxon>Pseudomonadati</taxon>
        <taxon>Pseudomonadota</taxon>
        <taxon>Alphaproteobacteria</taxon>
        <taxon>Rhodobacterales</taxon>
        <taxon>Paracoccaceae</taxon>
        <taxon>Haematobacter</taxon>
    </lineage>
</organism>
<dbReference type="Pfam" id="PF00933">
    <property type="entry name" value="Glyco_hydro_3"/>
    <property type="match status" value="1"/>
</dbReference>
<dbReference type="PROSITE" id="PS51318">
    <property type="entry name" value="TAT"/>
    <property type="match status" value="1"/>
</dbReference>
<evidence type="ECO:0000256" key="3">
    <source>
        <dbReference type="ARBA" id="ARBA00012744"/>
    </source>
</evidence>
<dbReference type="InterPro" id="IPR006311">
    <property type="entry name" value="TAT_signal"/>
</dbReference>
<dbReference type="InterPro" id="IPR017853">
    <property type="entry name" value="GH"/>
</dbReference>
<gene>
    <name evidence="8" type="ORF">CDV49_02330</name>
</gene>
<dbReference type="InterPro" id="IPR002772">
    <property type="entry name" value="Glyco_hydro_3_C"/>
</dbReference>
<dbReference type="InterPro" id="IPR013783">
    <property type="entry name" value="Ig-like_fold"/>
</dbReference>
<dbReference type="FunFam" id="3.20.20.300:FF:000005">
    <property type="entry name" value="Periplasmic beta-glucosidase"/>
    <property type="match status" value="1"/>
</dbReference>
<dbReference type="Proteomes" id="UP000196878">
    <property type="component" value="Unassembled WGS sequence"/>
</dbReference>
<evidence type="ECO:0000259" key="7">
    <source>
        <dbReference type="SMART" id="SM01217"/>
    </source>
</evidence>
<evidence type="ECO:0000256" key="2">
    <source>
        <dbReference type="ARBA" id="ARBA00005336"/>
    </source>
</evidence>
<evidence type="ECO:0000313" key="9">
    <source>
        <dbReference type="Proteomes" id="UP000196878"/>
    </source>
</evidence>
<keyword evidence="6" id="KW-0326">Glycosidase</keyword>
<dbReference type="InterPro" id="IPR036881">
    <property type="entry name" value="Glyco_hydro_3_C_sf"/>
</dbReference>
<sequence length="748" mass="80108">MSLRMSRRDLLLAGAAMPVLLSVVPARGEAQRIETLLDRMTLEEKAGQLTLVNDPFRWRPGNVNPDAFDPGQQAVAQEIREGRIGALFNGIGAAQARYAQHLAVQESRLGIPLLLAADVIHGLRTIFPVPLAETASWDPDLAARTARAAATEAGASGIHQTYAPMVDIARDQRWGRVVEGAGEDVLLGRLFAAARVRGFQGDELRDASSLVATPKHFAAYGAAEGGLDYAGAELSERALREVYLPPFRAAFDAGACSVMCGFNTVNGIPATADPWLLQQVLRREWGFRGYVVSDYTADAELVSHGFAEDARDAVRLAFLAGVDMSMNSRLYQRYLPELVAEGVVPMARLDDAVRRVLRVKEALGLFDDPWRGMDSEREARVVRAPAHVALARDAARRSVVLLRNEGGLLPLRPDLRLALIGPFGADADNVLGPWSIFGEREHAVTLEAGIRAAIADPDRLTVVPGSGIESDLPGGIDAAVAAAGAADVVLLAVGESQWMSAEGHSRTEIDLPPPQAALVEAVMQAGRPVVVLLKTGRALALTGSVAEADAIMVTWFLGQEEGNAVADLLFGSAAPSGRLPVSFPLRTGQQPFYYARLSTGRPAQAADQAYTAHYRNLPDGALYPFGHGLTYGSVRYEPPRLTAERLMAGGRLTATARLVNDGARDADEVAQLYLRDRAARVVQPRRLLKAFSHVTVPAGGAVEVSFDLGVGELAYLGPDMQPTADPGWFDLWIAPNAESGVAAAFRLD</sequence>